<evidence type="ECO:0000256" key="1">
    <source>
        <dbReference type="SAM" id="MobiDB-lite"/>
    </source>
</evidence>
<proteinExistence type="predicted"/>
<feature type="compositionally biased region" description="Polar residues" evidence="1">
    <location>
        <begin position="14"/>
        <end position="56"/>
    </location>
</feature>
<sequence length="526" mass="59227">MSTVPPLNGKKMKSGTSSPQSKRKSQTNTSPQTKRNKTVSSKSPQGQTLRSNQGTKRVSDVPLEDQPASFLTERLVTTIMTDAEASKLMSNDMTNIMELQLSPELLANYQFKNYTSMRRLLNQGSDIAPKKGKPQAGFSGEPTDTDETQVNDLEPISSKDHATRQKIRQKVMEELNPDPQIRSPSPTPSLRSQHPPPDQTLESPLGRTEANNTIVPVSNDLEGTLHNRTLKEVVQINTSGQPQAQKGYSDSDKPQIHNHSPFKEVFNDDTQLKNTTFSPFSSKAIPLTRRAKQTNEKEPDEMELSEEDDDDDDVNYPEGVADGTIVRKNKKRRNPNEIGLIERTFKQQKSKEPVQVEEVPQLSNGSVTVYKSPIRRQMENVLMGIEETEDDKEKQAGTPRTPKKRRPMVVARAFEPNNEMAVDSLPNEREIEDASLQKYTHQGIAAPPRAVAEFQRFMVETRMESHEEGSKSLKADVQKKNDLMKRKNEKGVTEKKYTRQLPASGAYVMEVKKKTESGKEEDKKED</sequence>
<reference evidence="2 3" key="1">
    <citation type="journal article" date="2022" name="bioRxiv">
        <title>Genomics of Preaxostyla Flagellates Illuminates Evolutionary Transitions and the Path Towards Mitochondrial Loss.</title>
        <authorList>
            <person name="Novak L.V.F."/>
            <person name="Treitli S.C."/>
            <person name="Pyrih J."/>
            <person name="Halakuc P."/>
            <person name="Pipaliya S.V."/>
            <person name="Vacek V."/>
            <person name="Brzon O."/>
            <person name="Soukal P."/>
            <person name="Eme L."/>
            <person name="Dacks J.B."/>
            <person name="Karnkowska A."/>
            <person name="Elias M."/>
            <person name="Hampl V."/>
        </authorList>
    </citation>
    <scope>NUCLEOTIDE SEQUENCE [LARGE SCALE GENOMIC DNA]</scope>
    <source>
        <strain evidence="2">NAU3</strain>
        <tissue evidence="2">Gut</tissue>
    </source>
</reference>
<feature type="compositionally biased region" description="Basic and acidic residues" evidence="1">
    <location>
        <begin position="249"/>
        <end position="266"/>
    </location>
</feature>
<dbReference type="EMBL" id="JARBJD010000099">
    <property type="protein sequence ID" value="KAK2952791.1"/>
    <property type="molecule type" value="Genomic_DNA"/>
</dbReference>
<gene>
    <name evidence="2" type="ORF">BLNAU_12259</name>
</gene>
<name>A0ABQ9XK37_9EUKA</name>
<feature type="region of interest" description="Disordered" evidence="1">
    <location>
        <begin position="1"/>
        <end position="65"/>
    </location>
</feature>
<dbReference type="Proteomes" id="UP001281761">
    <property type="component" value="Unassembled WGS sequence"/>
</dbReference>
<feature type="region of interest" description="Disordered" evidence="1">
    <location>
        <begin position="384"/>
        <end position="408"/>
    </location>
</feature>
<feature type="region of interest" description="Disordered" evidence="1">
    <location>
        <begin position="462"/>
        <end position="526"/>
    </location>
</feature>
<keyword evidence="3" id="KW-1185">Reference proteome</keyword>
<comment type="caution">
    <text evidence="2">The sequence shown here is derived from an EMBL/GenBank/DDBJ whole genome shotgun (WGS) entry which is preliminary data.</text>
</comment>
<feature type="compositionally biased region" description="Acidic residues" evidence="1">
    <location>
        <begin position="298"/>
        <end position="315"/>
    </location>
</feature>
<evidence type="ECO:0000313" key="3">
    <source>
        <dbReference type="Proteomes" id="UP001281761"/>
    </source>
</evidence>
<feature type="compositionally biased region" description="Basic and acidic residues" evidence="1">
    <location>
        <begin position="462"/>
        <end position="497"/>
    </location>
</feature>
<feature type="region of interest" description="Disordered" evidence="1">
    <location>
        <begin position="125"/>
        <end position="336"/>
    </location>
</feature>
<feature type="compositionally biased region" description="Basic and acidic residues" evidence="1">
    <location>
        <begin position="510"/>
        <end position="526"/>
    </location>
</feature>
<feature type="compositionally biased region" description="Polar residues" evidence="1">
    <location>
        <begin position="268"/>
        <end position="281"/>
    </location>
</feature>
<feature type="compositionally biased region" description="Polar residues" evidence="1">
    <location>
        <begin position="235"/>
        <end position="248"/>
    </location>
</feature>
<evidence type="ECO:0000313" key="2">
    <source>
        <dbReference type="EMBL" id="KAK2952791.1"/>
    </source>
</evidence>
<feature type="compositionally biased region" description="Polar residues" evidence="1">
    <location>
        <begin position="182"/>
        <end position="192"/>
    </location>
</feature>
<organism evidence="2 3">
    <name type="scientific">Blattamonas nauphoetae</name>
    <dbReference type="NCBI Taxonomy" id="2049346"/>
    <lineage>
        <taxon>Eukaryota</taxon>
        <taxon>Metamonada</taxon>
        <taxon>Preaxostyla</taxon>
        <taxon>Oxymonadida</taxon>
        <taxon>Blattamonas</taxon>
    </lineage>
</organism>
<protein>
    <submittedName>
        <fullName evidence="2">Uncharacterized protein</fullName>
    </submittedName>
</protein>
<accession>A0ABQ9XK37</accession>